<dbReference type="Proteomes" id="UP001642540">
    <property type="component" value="Unassembled WGS sequence"/>
</dbReference>
<reference evidence="2 3" key="1">
    <citation type="submission" date="2024-08" db="EMBL/GenBank/DDBJ databases">
        <authorList>
            <person name="Cucini C."/>
            <person name="Frati F."/>
        </authorList>
    </citation>
    <scope>NUCLEOTIDE SEQUENCE [LARGE SCALE GENOMIC DNA]</scope>
</reference>
<sequence length="124" mass="12766">MCDRKCGGGSKKEKKNAGPPENLPIWLQCPPKLKERSYPAPSGVEILPLSIGGRNGGSGGGKKLSCGQCGSAKDEQRKPNASADCPMMKARCPGVVDDIKSKSADKAGGGGGVMAKISSFFGKK</sequence>
<keyword evidence="3" id="KW-1185">Reference proteome</keyword>
<feature type="region of interest" description="Disordered" evidence="1">
    <location>
        <begin position="1"/>
        <end position="23"/>
    </location>
</feature>
<organism evidence="2 3">
    <name type="scientific">Orchesella dallaii</name>
    <dbReference type="NCBI Taxonomy" id="48710"/>
    <lineage>
        <taxon>Eukaryota</taxon>
        <taxon>Metazoa</taxon>
        <taxon>Ecdysozoa</taxon>
        <taxon>Arthropoda</taxon>
        <taxon>Hexapoda</taxon>
        <taxon>Collembola</taxon>
        <taxon>Entomobryomorpha</taxon>
        <taxon>Entomobryoidea</taxon>
        <taxon>Orchesellidae</taxon>
        <taxon>Orchesellinae</taxon>
        <taxon>Orchesella</taxon>
    </lineage>
</organism>
<comment type="caution">
    <text evidence="2">The sequence shown here is derived from an EMBL/GenBank/DDBJ whole genome shotgun (WGS) entry which is preliminary data.</text>
</comment>
<evidence type="ECO:0000313" key="2">
    <source>
        <dbReference type="EMBL" id="CAL8144355.1"/>
    </source>
</evidence>
<accession>A0ABP1S6S2</accession>
<dbReference type="EMBL" id="CAXLJM020000160">
    <property type="protein sequence ID" value="CAL8144355.1"/>
    <property type="molecule type" value="Genomic_DNA"/>
</dbReference>
<evidence type="ECO:0000256" key="1">
    <source>
        <dbReference type="SAM" id="MobiDB-lite"/>
    </source>
</evidence>
<name>A0ABP1S6S2_9HEXA</name>
<protein>
    <submittedName>
        <fullName evidence="2">Uncharacterized protein</fullName>
    </submittedName>
</protein>
<proteinExistence type="predicted"/>
<gene>
    <name evidence="2" type="ORF">ODALV1_LOCUS30169</name>
</gene>
<evidence type="ECO:0000313" key="3">
    <source>
        <dbReference type="Proteomes" id="UP001642540"/>
    </source>
</evidence>